<evidence type="ECO:0000313" key="2">
    <source>
        <dbReference type="EMBL" id="MBW4668407.1"/>
    </source>
</evidence>
<feature type="domain" description="Helix-turn-helix" evidence="1">
    <location>
        <begin position="120"/>
        <end position="166"/>
    </location>
</feature>
<feature type="domain" description="Helix-turn-helix" evidence="1">
    <location>
        <begin position="18"/>
        <end position="60"/>
    </location>
</feature>
<dbReference type="Proteomes" id="UP000729701">
    <property type="component" value="Unassembled WGS sequence"/>
</dbReference>
<dbReference type="SUPFAM" id="SSF46955">
    <property type="entry name" value="Putative DNA-binding domain"/>
    <property type="match status" value="1"/>
</dbReference>
<evidence type="ECO:0000313" key="3">
    <source>
        <dbReference type="Proteomes" id="UP000729701"/>
    </source>
</evidence>
<comment type="caution">
    <text evidence="2">The sequence shown here is derived from an EMBL/GenBank/DDBJ whole genome shotgun (WGS) entry which is preliminary data.</text>
</comment>
<protein>
    <submittedName>
        <fullName evidence="2">Helix-turn-helix domain-containing protein</fullName>
    </submittedName>
</protein>
<gene>
    <name evidence="2" type="ORF">KME60_13515</name>
</gene>
<sequence length="192" mass="21565">MTAENYCLRVSQGMNKYEVADYLRVSTKTVERYVKSGKLKTVYVAGKAMFEKEDVMALEEELKMPVHRAIPVEDNRMETTETSQLSLSVAAGERIILMQLVQELIEEQKNKRLYQKLTITIEEAAKISGFSKKGLLEAAKAGRFIGVKQGGSWRFRYIDLVAFVDSHFVATGNVQGKDLTNGNGKFLSNNLS</sequence>
<dbReference type="EMBL" id="JAHHGZ010000012">
    <property type="protein sequence ID" value="MBW4668407.1"/>
    <property type="molecule type" value="Genomic_DNA"/>
</dbReference>
<organism evidence="2 3">
    <name type="scientific">Cyanomargarita calcarea GSE-NOS-MK-12-04C</name>
    <dbReference type="NCBI Taxonomy" id="2839659"/>
    <lineage>
        <taxon>Bacteria</taxon>
        <taxon>Bacillati</taxon>
        <taxon>Cyanobacteriota</taxon>
        <taxon>Cyanophyceae</taxon>
        <taxon>Nostocales</taxon>
        <taxon>Cyanomargaritaceae</taxon>
        <taxon>Cyanomargarita</taxon>
    </lineage>
</organism>
<dbReference type="InterPro" id="IPR041657">
    <property type="entry name" value="HTH_17"/>
</dbReference>
<evidence type="ECO:0000259" key="1">
    <source>
        <dbReference type="Pfam" id="PF12728"/>
    </source>
</evidence>
<proteinExistence type="predicted"/>
<dbReference type="AlphaFoldDB" id="A0A951QNV7"/>
<dbReference type="InterPro" id="IPR009061">
    <property type="entry name" value="DNA-bd_dom_put_sf"/>
</dbReference>
<reference evidence="2" key="2">
    <citation type="journal article" date="2022" name="Microbiol. Resour. Announc.">
        <title>Metagenome Sequencing to Explore Phylogenomics of Terrestrial Cyanobacteria.</title>
        <authorList>
            <person name="Ward R.D."/>
            <person name="Stajich J.E."/>
            <person name="Johansen J.R."/>
            <person name="Huntemann M."/>
            <person name="Clum A."/>
            <person name="Foster B."/>
            <person name="Foster B."/>
            <person name="Roux S."/>
            <person name="Palaniappan K."/>
            <person name="Varghese N."/>
            <person name="Mukherjee S."/>
            <person name="Reddy T.B.K."/>
            <person name="Daum C."/>
            <person name="Copeland A."/>
            <person name="Chen I.A."/>
            <person name="Ivanova N.N."/>
            <person name="Kyrpides N.C."/>
            <person name="Shapiro N."/>
            <person name="Eloe-Fadrosh E.A."/>
            <person name="Pietrasiak N."/>
        </authorList>
    </citation>
    <scope>NUCLEOTIDE SEQUENCE</scope>
    <source>
        <strain evidence="2">GSE-NOS-MK-12-04C</strain>
    </source>
</reference>
<dbReference type="Pfam" id="PF12728">
    <property type="entry name" value="HTH_17"/>
    <property type="match status" value="2"/>
</dbReference>
<accession>A0A951QNV7</accession>
<name>A0A951QNV7_9CYAN</name>
<reference evidence="2" key="1">
    <citation type="submission" date="2021-05" db="EMBL/GenBank/DDBJ databases">
        <authorList>
            <person name="Pietrasiak N."/>
            <person name="Ward R."/>
            <person name="Stajich J.E."/>
            <person name="Kurbessoian T."/>
        </authorList>
    </citation>
    <scope>NUCLEOTIDE SEQUENCE</scope>
    <source>
        <strain evidence="2">GSE-NOS-MK-12-04C</strain>
    </source>
</reference>